<proteinExistence type="predicted"/>
<dbReference type="EMBL" id="JWSY01000003">
    <property type="protein sequence ID" value="KIC60920.1"/>
    <property type="molecule type" value="Genomic_DNA"/>
</dbReference>
<organism evidence="2 3">
    <name type="scientific">Brevundimonas nasdae</name>
    <dbReference type="NCBI Taxonomy" id="172043"/>
    <lineage>
        <taxon>Bacteria</taxon>
        <taxon>Pseudomonadati</taxon>
        <taxon>Pseudomonadota</taxon>
        <taxon>Alphaproteobacteria</taxon>
        <taxon>Caulobacterales</taxon>
        <taxon>Caulobacteraceae</taxon>
        <taxon>Brevundimonas</taxon>
    </lineage>
</organism>
<accession>A0A0B4D9F4</accession>
<comment type="caution">
    <text evidence="2">The sequence shown here is derived from an EMBL/GenBank/DDBJ whole genome shotgun (WGS) entry which is preliminary data.</text>
</comment>
<evidence type="ECO:0008006" key="4">
    <source>
        <dbReference type="Google" id="ProtNLM"/>
    </source>
</evidence>
<evidence type="ECO:0000313" key="3">
    <source>
        <dbReference type="Proteomes" id="UP000031166"/>
    </source>
</evidence>
<sequence length="65" mass="6632">MSQHNIIGSEAFTRGPSVIIRKYKAGGMRRRRSKTIATFIAGAGAMLVVGAVAVAAVYGPALAGG</sequence>
<dbReference type="RefSeq" id="WP_039244035.1">
    <property type="nucleotide sequence ID" value="NZ_CP119180.1"/>
</dbReference>
<evidence type="ECO:0000256" key="1">
    <source>
        <dbReference type="SAM" id="Phobius"/>
    </source>
</evidence>
<gene>
    <name evidence="2" type="ORF">RM53_02230</name>
</gene>
<dbReference type="Proteomes" id="UP000031166">
    <property type="component" value="Unassembled WGS sequence"/>
</dbReference>
<reference evidence="2 3" key="1">
    <citation type="submission" date="2014-12" db="EMBL/GenBank/DDBJ databases">
        <title>Genome sequencing of Brevundimonas nasdae TPW30.</title>
        <authorList>
            <person name="Tan P.W."/>
            <person name="Chan K.-G."/>
        </authorList>
    </citation>
    <scope>NUCLEOTIDE SEQUENCE [LARGE SCALE GENOMIC DNA]</scope>
    <source>
        <strain evidence="2 3">TPW30</strain>
    </source>
</reference>
<keyword evidence="1" id="KW-1133">Transmembrane helix</keyword>
<dbReference type="AlphaFoldDB" id="A0A0B4D9F4"/>
<name>A0A0B4D9F4_9CAUL</name>
<keyword evidence="1" id="KW-0812">Transmembrane</keyword>
<dbReference type="GeneID" id="34013731"/>
<keyword evidence="1" id="KW-0472">Membrane</keyword>
<protein>
    <recommendedName>
        <fullName evidence="4">Peptide ABC transporter permease</fullName>
    </recommendedName>
</protein>
<feature type="transmembrane region" description="Helical" evidence="1">
    <location>
        <begin position="36"/>
        <end position="58"/>
    </location>
</feature>
<evidence type="ECO:0000313" key="2">
    <source>
        <dbReference type="EMBL" id="KIC60920.1"/>
    </source>
</evidence>